<gene>
    <name evidence="1" type="ORF">GCM10009745_52080</name>
</gene>
<proteinExistence type="predicted"/>
<reference evidence="2" key="1">
    <citation type="journal article" date="2019" name="Int. J. Syst. Evol. Microbiol.">
        <title>The Global Catalogue of Microorganisms (GCM) 10K type strain sequencing project: providing services to taxonomists for standard genome sequencing and annotation.</title>
        <authorList>
            <consortium name="The Broad Institute Genomics Platform"/>
            <consortium name="The Broad Institute Genome Sequencing Center for Infectious Disease"/>
            <person name="Wu L."/>
            <person name="Ma J."/>
        </authorList>
    </citation>
    <scope>NUCLEOTIDE SEQUENCE [LARGE SCALE GENOMIC DNA]</scope>
    <source>
        <strain evidence="2">JCM 14307</strain>
    </source>
</reference>
<name>A0ABP4U5D9_9ACTN</name>
<dbReference type="Proteomes" id="UP001500280">
    <property type="component" value="Unassembled WGS sequence"/>
</dbReference>
<dbReference type="EMBL" id="BAAANF010000017">
    <property type="protein sequence ID" value="GAA1699145.1"/>
    <property type="molecule type" value="Genomic_DNA"/>
</dbReference>
<sequence>MNETNVPSPTGTTTGHDFVTDPGDGLLYCTRCPMVAYDLADAATEPECPLPLDIWSV</sequence>
<protein>
    <submittedName>
        <fullName evidence="1">Uncharacterized protein</fullName>
    </submittedName>
</protein>
<evidence type="ECO:0000313" key="2">
    <source>
        <dbReference type="Proteomes" id="UP001500280"/>
    </source>
</evidence>
<organism evidence="1 2">
    <name type="scientific">Kribbella yunnanensis</name>
    <dbReference type="NCBI Taxonomy" id="190194"/>
    <lineage>
        <taxon>Bacteria</taxon>
        <taxon>Bacillati</taxon>
        <taxon>Actinomycetota</taxon>
        <taxon>Actinomycetes</taxon>
        <taxon>Propionibacteriales</taxon>
        <taxon>Kribbellaceae</taxon>
        <taxon>Kribbella</taxon>
    </lineage>
</organism>
<accession>A0ABP4U5D9</accession>
<keyword evidence="2" id="KW-1185">Reference proteome</keyword>
<comment type="caution">
    <text evidence="1">The sequence shown here is derived from an EMBL/GenBank/DDBJ whole genome shotgun (WGS) entry which is preliminary data.</text>
</comment>
<evidence type="ECO:0000313" key="1">
    <source>
        <dbReference type="EMBL" id="GAA1699145.1"/>
    </source>
</evidence>